<keyword evidence="3" id="KW-1185">Reference proteome</keyword>
<protein>
    <submittedName>
        <fullName evidence="2">Uncharacterized protein</fullName>
    </submittedName>
</protein>
<evidence type="ECO:0000313" key="3">
    <source>
        <dbReference type="Proteomes" id="UP001359485"/>
    </source>
</evidence>
<dbReference type="Proteomes" id="UP001359485">
    <property type="component" value="Unassembled WGS sequence"/>
</dbReference>
<feature type="compositionally biased region" description="Basic and acidic residues" evidence="1">
    <location>
        <begin position="21"/>
        <end position="33"/>
    </location>
</feature>
<gene>
    <name evidence="2" type="ORF">RUM44_005698</name>
</gene>
<comment type="caution">
    <text evidence="2">The sequence shown here is derived from an EMBL/GenBank/DDBJ whole genome shotgun (WGS) entry which is preliminary data.</text>
</comment>
<evidence type="ECO:0000313" key="2">
    <source>
        <dbReference type="EMBL" id="KAK6630147.1"/>
    </source>
</evidence>
<name>A0ABR1AXV6_POLSC</name>
<evidence type="ECO:0000256" key="1">
    <source>
        <dbReference type="SAM" id="MobiDB-lite"/>
    </source>
</evidence>
<feature type="region of interest" description="Disordered" evidence="1">
    <location>
        <begin position="1"/>
        <end position="78"/>
    </location>
</feature>
<feature type="compositionally biased region" description="Polar residues" evidence="1">
    <location>
        <begin position="67"/>
        <end position="77"/>
    </location>
</feature>
<accession>A0ABR1AXV6</accession>
<sequence>MSGRGLHTPCLPVGFSSDNGGTDRDQSGEESQPKRVCQNEWVERKENSHKGHKISRLILGKHYPGTHSESTKTTADSPTKLCYNRKRIDLWVEDQILRDSRKNSKTQLSTK</sequence>
<dbReference type="EMBL" id="JAWJWF010000009">
    <property type="protein sequence ID" value="KAK6630147.1"/>
    <property type="molecule type" value="Genomic_DNA"/>
</dbReference>
<reference evidence="2 3" key="1">
    <citation type="submission" date="2023-09" db="EMBL/GenBank/DDBJ databases">
        <title>Genomes of two closely related lineages of the louse Polyplax serrata with different host specificities.</title>
        <authorList>
            <person name="Martinu J."/>
            <person name="Tarabai H."/>
            <person name="Stefka J."/>
            <person name="Hypsa V."/>
        </authorList>
    </citation>
    <scope>NUCLEOTIDE SEQUENCE [LARGE SCALE GENOMIC DNA]</scope>
    <source>
        <strain evidence="2">98ZLc_SE</strain>
    </source>
</reference>
<organism evidence="2 3">
    <name type="scientific">Polyplax serrata</name>
    <name type="common">Common mouse louse</name>
    <dbReference type="NCBI Taxonomy" id="468196"/>
    <lineage>
        <taxon>Eukaryota</taxon>
        <taxon>Metazoa</taxon>
        <taxon>Ecdysozoa</taxon>
        <taxon>Arthropoda</taxon>
        <taxon>Hexapoda</taxon>
        <taxon>Insecta</taxon>
        <taxon>Pterygota</taxon>
        <taxon>Neoptera</taxon>
        <taxon>Paraneoptera</taxon>
        <taxon>Psocodea</taxon>
        <taxon>Troctomorpha</taxon>
        <taxon>Phthiraptera</taxon>
        <taxon>Anoplura</taxon>
        <taxon>Polyplacidae</taxon>
        <taxon>Polyplax</taxon>
    </lineage>
</organism>
<proteinExistence type="predicted"/>